<dbReference type="PANTHER" id="PTHR24347">
    <property type="entry name" value="SERINE/THREONINE-PROTEIN KINASE"/>
    <property type="match status" value="1"/>
</dbReference>
<dbReference type="InterPro" id="IPR000719">
    <property type="entry name" value="Prot_kinase_dom"/>
</dbReference>
<keyword evidence="2" id="KW-0808">Transferase</keyword>
<dbReference type="GeneID" id="14915079"/>
<dbReference type="Proteomes" id="UP000011083">
    <property type="component" value="Unassembled WGS sequence"/>
</dbReference>
<keyword evidence="3" id="KW-1185">Reference proteome</keyword>
<dbReference type="Gene3D" id="1.10.510.10">
    <property type="entry name" value="Transferase(Phosphotransferase) domain 1"/>
    <property type="match status" value="1"/>
</dbReference>
<dbReference type="GO" id="GO:0004672">
    <property type="term" value="F:protein kinase activity"/>
    <property type="evidence" value="ECO:0007669"/>
    <property type="project" value="InterPro"/>
</dbReference>
<dbReference type="OrthoDB" id="40902at2759"/>
<gene>
    <name evidence="2" type="ORF">ACA1_191850</name>
</gene>
<dbReference type="SUPFAM" id="SSF56112">
    <property type="entry name" value="Protein kinase-like (PK-like)"/>
    <property type="match status" value="1"/>
</dbReference>
<organism evidence="2 3">
    <name type="scientific">Acanthamoeba castellanii (strain ATCC 30010 / Neff)</name>
    <dbReference type="NCBI Taxonomy" id="1257118"/>
    <lineage>
        <taxon>Eukaryota</taxon>
        <taxon>Amoebozoa</taxon>
        <taxon>Discosea</taxon>
        <taxon>Longamoebia</taxon>
        <taxon>Centramoebida</taxon>
        <taxon>Acanthamoebidae</taxon>
        <taxon>Acanthamoeba</taxon>
    </lineage>
</organism>
<dbReference type="CDD" id="cd05117">
    <property type="entry name" value="STKc_CAMK"/>
    <property type="match status" value="1"/>
</dbReference>
<dbReference type="PROSITE" id="PS50011">
    <property type="entry name" value="PROTEIN_KINASE_DOM"/>
    <property type="match status" value="1"/>
</dbReference>
<name>L8GN20_ACACF</name>
<dbReference type="PROSITE" id="PS00108">
    <property type="entry name" value="PROTEIN_KINASE_ST"/>
    <property type="match status" value="1"/>
</dbReference>
<accession>L8GN20</accession>
<dbReference type="SMART" id="SM00220">
    <property type="entry name" value="S_TKc"/>
    <property type="match status" value="1"/>
</dbReference>
<protein>
    <submittedName>
        <fullName evidence="2">Calcium/ calmodulindependent protein kinase 1, putative</fullName>
    </submittedName>
</protein>
<dbReference type="Pfam" id="PF00069">
    <property type="entry name" value="Pkinase"/>
    <property type="match status" value="1"/>
</dbReference>
<dbReference type="EMBL" id="KB008052">
    <property type="protein sequence ID" value="ELR14465.1"/>
    <property type="molecule type" value="Genomic_DNA"/>
</dbReference>
<dbReference type="InterPro" id="IPR008271">
    <property type="entry name" value="Ser/Thr_kinase_AS"/>
</dbReference>
<dbReference type="STRING" id="1257118.L8GN20"/>
<dbReference type="InterPro" id="IPR011009">
    <property type="entry name" value="Kinase-like_dom_sf"/>
</dbReference>
<dbReference type="RefSeq" id="XP_004336478.1">
    <property type="nucleotide sequence ID" value="XM_004336430.1"/>
</dbReference>
<dbReference type="VEuPathDB" id="AmoebaDB:ACA1_191850"/>
<feature type="domain" description="Protein kinase" evidence="1">
    <location>
        <begin position="1"/>
        <end position="230"/>
    </location>
</feature>
<evidence type="ECO:0000259" key="1">
    <source>
        <dbReference type="PROSITE" id="PS50011"/>
    </source>
</evidence>
<dbReference type="OMA" id="YLETCCG"/>
<evidence type="ECO:0000313" key="3">
    <source>
        <dbReference type="Proteomes" id="UP000011083"/>
    </source>
</evidence>
<dbReference type="GO" id="GO:0005524">
    <property type="term" value="F:ATP binding"/>
    <property type="evidence" value="ECO:0007669"/>
    <property type="project" value="InterPro"/>
</dbReference>
<dbReference type="KEGG" id="acan:ACA1_191850"/>
<dbReference type="AlphaFoldDB" id="L8GN20"/>
<sequence length="230" mass="26017">MGHRIEDDYDLKDTLGTGNFSKYAVKVIDKKEVDETRLRMEVEILKKVKHPNIISLKEVYDEDPKKLYLVMELVTGGELFNKIVEIGSYSENIAKRLVKQMVSAVKHLHDQHIAHRDLKPNNLLLAAPGVDEIKIADFGLSKILSPDSMMQTACGTPIYVAPEVLKGEGYDKEVDIWSIAKDLIEHCLLVDPGKRFTADQALQHPWLQDDSAPDHSLPQFPAQFKKFVAK</sequence>
<proteinExistence type="predicted"/>
<keyword evidence="2" id="KW-0418">Kinase</keyword>
<evidence type="ECO:0000313" key="2">
    <source>
        <dbReference type="EMBL" id="ELR14465.1"/>
    </source>
</evidence>
<reference evidence="2 3" key="1">
    <citation type="journal article" date="2013" name="Genome Biol.">
        <title>Genome of Acanthamoeba castellanii highlights extensive lateral gene transfer and early evolution of tyrosine kinase signaling.</title>
        <authorList>
            <person name="Clarke M."/>
            <person name="Lohan A.J."/>
            <person name="Liu B."/>
            <person name="Lagkouvardos I."/>
            <person name="Roy S."/>
            <person name="Zafar N."/>
            <person name="Bertelli C."/>
            <person name="Schilde C."/>
            <person name="Kianianmomeni A."/>
            <person name="Burglin T.R."/>
            <person name="Frech C."/>
            <person name="Turcotte B."/>
            <person name="Kopec K.O."/>
            <person name="Synnott J.M."/>
            <person name="Choo C."/>
            <person name="Paponov I."/>
            <person name="Finkler A."/>
            <person name="Soon Heng Tan C."/>
            <person name="Hutchins A.P."/>
            <person name="Weinmeier T."/>
            <person name="Rattei T."/>
            <person name="Chu J.S."/>
            <person name="Gimenez G."/>
            <person name="Irimia M."/>
            <person name="Rigden D.J."/>
            <person name="Fitzpatrick D.A."/>
            <person name="Lorenzo-Morales J."/>
            <person name="Bateman A."/>
            <person name="Chiu C.H."/>
            <person name="Tang P."/>
            <person name="Hegemann P."/>
            <person name="Fromm H."/>
            <person name="Raoult D."/>
            <person name="Greub G."/>
            <person name="Miranda-Saavedra D."/>
            <person name="Chen N."/>
            <person name="Nash P."/>
            <person name="Ginger M.L."/>
            <person name="Horn M."/>
            <person name="Schaap P."/>
            <person name="Caler L."/>
            <person name="Loftus B."/>
        </authorList>
    </citation>
    <scope>NUCLEOTIDE SEQUENCE [LARGE SCALE GENOMIC DNA]</scope>
    <source>
        <strain evidence="2 3">Neff</strain>
    </source>
</reference>